<evidence type="ECO:0000313" key="1">
    <source>
        <dbReference type="EMBL" id="QKE93316.1"/>
    </source>
</evidence>
<organism evidence="1 2">
    <name type="scientific">Lichenicola cladoniae</name>
    <dbReference type="NCBI Taxonomy" id="1484109"/>
    <lineage>
        <taxon>Bacteria</taxon>
        <taxon>Pseudomonadati</taxon>
        <taxon>Pseudomonadota</taxon>
        <taxon>Alphaproteobacteria</taxon>
        <taxon>Acetobacterales</taxon>
        <taxon>Acetobacteraceae</taxon>
        <taxon>Lichenicola</taxon>
    </lineage>
</organism>
<dbReference type="KEGG" id="lck:HN018_24200"/>
<dbReference type="AlphaFoldDB" id="A0A6M8HYI7"/>
<reference evidence="1 2" key="1">
    <citation type="journal article" date="2014" name="World J. Microbiol. Biotechnol.">
        <title>Biodiversity and physiological characteristics of Antarctic and Arctic lichens-associated bacteria.</title>
        <authorList>
            <person name="Lee Y.M."/>
            <person name="Kim E.H."/>
            <person name="Lee H.K."/>
            <person name="Hong S.G."/>
        </authorList>
    </citation>
    <scope>NUCLEOTIDE SEQUENCE [LARGE SCALE GENOMIC DNA]</scope>
    <source>
        <strain evidence="1 2">PAMC 26569</strain>
        <plasmid evidence="1">unnamed2</plasmid>
    </source>
</reference>
<accession>A0A6M8HYI7</accession>
<evidence type="ECO:0000313" key="2">
    <source>
        <dbReference type="Proteomes" id="UP000500767"/>
    </source>
</evidence>
<dbReference type="Proteomes" id="UP000500767">
    <property type="component" value="Plasmid unnamed2"/>
</dbReference>
<geneLocation type="plasmid" evidence="1 2">
    <name>unnamed2</name>
</geneLocation>
<dbReference type="EMBL" id="CP053710">
    <property type="protein sequence ID" value="QKE93316.1"/>
    <property type="molecule type" value="Genomic_DNA"/>
</dbReference>
<keyword evidence="1" id="KW-0614">Plasmid</keyword>
<protein>
    <submittedName>
        <fullName evidence="1">Uncharacterized protein</fullName>
    </submittedName>
</protein>
<sequence length="123" mass="13157">MSNHKTIPADPAGTDMHILTPDKTALRGTLEIIPACAQLGNLHVDADGSIGFDFVSWAEQWFEDARPVEQPHPRTGRSGFVFVDSHGGEHHEDDLLRCLPGGRVAGCPHCQAVAQPSTGLVPA</sequence>
<dbReference type="RefSeq" id="WP_171837820.1">
    <property type="nucleotide sequence ID" value="NZ_CP053710.1"/>
</dbReference>
<name>A0A6M8HYI7_9PROT</name>
<proteinExistence type="predicted"/>
<keyword evidence="2" id="KW-1185">Reference proteome</keyword>
<gene>
    <name evidence="1" type="ORF">HN018_24200</name>
</gene>